<evidence type="ECO:0000313" key="5">
    <source>
        <dbReference type="Proteomes" id="UP000663828"/>
    </source>
</evidence>
<dbReference type="InterPro" id="IPR003591">
    <property type="entry name" value="Leu-rich_rpt_typical-subtyp"/>
</dbReference>
<dbReference type="FunFam" id="3.80.10.10:FF:000193">
    <property type="entry name" value="Leucine-rich repeat-containing protein 40"/>
    <property type="match status" value="1"/>
</dbReference>
<dbReference type="EMBL" id="CAJNOR010005534">
    <property type="protein sequence ID" value="CAF1566514.1"/>
    <property type="molecule type" value="Genomic_DNA"/>
</dbReference>
<protein>
    <recommendedName>
        <fullName evidence="6">Leucine-rich repeat-containing protein 40</fullName>
    </recommendedName>
</protein>
<dbReference type="PRINTS" id="PR00019">
    <property type="entry name" value="LEURICHRPT"/>
</dbReference>
<dbReference type="InterPro" id="IPR050216">
    <property type="entry name" value="LRR_domain-containing"/>
</dbReference>
<keyword evidence="2" id="KW-0677">Repeat</keyword>
<keyword evidence="1" id="KW-0433">Leucine-rich repeat</keyword>
<gene>
    <name evidence="4" type="ORF">XAT740_LOCUS44078</name>
</gene>
<dbReference type="GO" id="GO:0005737">
    <property type="term" value="C:cytoplasm"/>
    <property type="evidence" value="ECO:0007669"/>
    <property type="project" value="TreeGrafter"/>
</dbReference>
<dbReference type="InterPro" id="IPR001611">
    <property type="entry name" value="Leu-rich_rpt"/>
</dbReference>
<comment type="caution">
    <text evidence="4">The sequence shown here is derived from an EMBL/GenBank/DDBJ whole genome shotgun (WGS) entry which is preliminary data.</text>
</comment>
<dbReference type="AlphaFoldDB" id="A0A815Y665"/>
<reference evidence="4" key="1">
    <citation type="submission" date="2021-02" db="EMBL/GenBank/DDBJ databases">
        <authorList>
            <person name="Nowell W R."/>
        </authorList>
    </citation>
    <scope>NUCLEOTIDE SEQUENCE</scope>
</reference>
<evidence type="ECO:0000256" key="1">
    <source>
        <dbReference type="ARBA" id="ARBA00022614"/>
    </source>
</evidence>
<evidence type="ECO:0000313" key="4">
    <source>
        <dbReference type="EMBL" id="CAF1566514.1"/>
    </source>
</evidence>
<dbReference type="Gene3D" id="3.80.10.10">
    <property type="entry name" value="Ribonuclease Inhibitor"/>
    <property type="match status" value="3"/>
</dbReference>
<name>A0A815Y665_ADIRI</name>
<dbReference type="PROSITE" id="PS51450">
    <property type="entry name" value="LRR"/>
    <property type="match status" value="4"/>
</dbReference>
<dbReference type="SMART" id="SM00364">
    <property type="entry name" value="LRR_BAC"/>
    <property type="match status" value="13"/>
</dbReference>
<feature type="compositionally biased region" description="Polar residues" evidence="3">
    <location>
        <begin position="96"/>
        <end position="111"/>
    </location>
</feature>
<sequence>MASSSSSMKRQPPLRPSSTTNRAVRGIEKRVNNLALSNEQNDDEHAIASGKQVPRSYLLKLIKGSRTNGVLNLASRGLTEVPREIFQDDIVEDENQQQPKTKTPDFSQSASEGWWTREPLKTLDLSSNSLITLPNEIELLDYLIVLNIHNNQLSTIPDSIRRLRVLEKLVLSQNKLTTLPDGLFYCSSLLYLNLSRNHLTKLSNKIGDLSYLQELDLSENDFEVFPKQLGYLTKLTKLTIAKNRLRALPNEFGALYNLRSFDMSHNQVTQLPESFGDLINLEEVCANANRLTVFPCFNQCARLKEIHLADNQLTEIGDSQLEPLLSLISLNVRGNKIRVLPEKVALLPNLERLDVTNNELTDLPSKIALNKKMKSISIVGNPLGKIRKDVIRLGTEAIMKYLRNRLTIDDGSGGGGDGDEKKTFDIPKPVETEDERKRRLYTEHHVVRSTGTFDLSHKNVSSLSDESIELISKEKPSHVNLSKNKFTEMPVALVNLSEYLLHLDMSANGLLQLNSEVGRLRELRFLDLSTNRLTDLPVELSSLDKLQVINLSMNKFVRLPSVLYDLKHIQEILANDNQLVELDPHGIVKISATLCTFNVRNNNIQRLPAELSKCTALKSLDVAGNPFKLPRPATIAKGTQAILEHLRNQLIE</sequence>
<evidence type="ECO:0000256" key="2">
    <source>
        <dbReference type="ARBA" id="ARBA00022737"/>
    </source>
</evidence>
<dbReference type="PANTHER" id="PTHR48051">
    <property type="match status" value="1"/>
</dbReference>
<dbReference type="FunFam" id="3.80.10.10:FF:000116">
    <property type="entry name" value="Leucine-rich repeat-containing protein 40"/>
    <property type="match status" value="1"/>
</dbReference>
<feature type="region of interest" description="Disordered" evidence="3">
    <location>
        <begin position="1"/>
        <end position="26"/>
    </location>
</feature>
<dbReference type="SUPFAM" id="SSF52058">
    <property type="entry name" value="L domain-like"/>
    <property type="match status" value="2"/>
</dbReference>
<keyword evidence="5" id="KW-1185">Reference proteome</keyword>
<evidence type="ECO:0008006" key="6">
    <source>
        <dbReference type="Google" id="ProtNLM"/>
    </source>
</evidence>
<evidence type="ECO:0000256" key="3">
    <source>
        <dbReference type="SAM" id="MobiDB-lite"/>
    </source>
</evidence>
<proteinExistence type="predicted"/>
<dbReference type="Proteomes" id="UP000663828">
    <property type="component" value="Unassembled WGS sequence"/>
</dbReference>
<feature type="region of interest" description="Disordered" evidence="3">
    <location>
        <begin position="91"/>
        <end position="112"/>
    </location>
</feature>
<dbReference type="InterPro" id="IPR032675">
    <property type="entry name" value="LRR_dom_sf"/>
</dbReference>
<dbReference type="SMART" id="SM00369">
    <property type="entry name" value="LRR_TYP"/>
    <property type="match status" value="12"/>
</dbReference>
<organism evidence="4 5">
    <name type="scientific">Adineta ricciae</name>
    <name type="common">Rotifer</name>
    <dbReference type="NCBI Taxonomy" id="249248"/>
    <lineage>
        <taxon>Eukaryota</taxon>
        <taxon>Metazoa</taxon>
        <taxon>Spiralia</taxon>
        <taxon>Gnathifera</taxon>
        <taxon>Rotifera</taxon>
        <taxon>Eurotatoria</taxon>
        <taxon>Bdelloidea</taxon>
        <taxon>Adinetida</taxon>
        <taxon>Adinetidae</taxon>
        <taxon>Adineta</taxon>
    </lineage>
</organism>
<dbReference type="PANTHER" id="PTHR48051:SF1">
    <property type="entry name" value="RAS SUPPRESSOR PROTEIN 1"/>
    <property type="match status" value="1"/>
</dbReference>
<dbReference type="Pfam" id="PF00560">
    <property type="entry name" value="LRR_1"/>
    <property type="match status" value="2"/>
</dbReference>
<accession>A0A815Y665</accession>
<dbReference type="Pfam" id="PF13855">
    <property type="entry name" value="LRR_8"/>
    <property type="match status" value="3"/>
</dbReference>